<organism evidence="2 3">
    <name type="scientific">Takifugu flavidus</name>
    <name type="common">sansaifugu</name>
    <dbReference type="NCBI Taxonomy" id="433684"/>
    <lineage>
        <taxon>Eukaryota</taxon>
        <taxon>Metazoa</taxon>
        <taxon>Chordata</taxon>
        <taxon>Craniata</taxon>
        <taxon>Vertebrata</taxon>
        <taxon>Euteleostomi</taxon>
        <taxon>Actinopterygii</taxon>
        <taxon>Neopterygii</taxon>
        <taxon>Teleostei</taxon>
        <taxon>Neoteleostei</taxon>
        <taxon>Acanthomorphata</taxon>
        <taxon>Eupercaria</taxon>
        <taxon>Tetraodontiformes</taxon>
        <taxon>Tetradontoidea</taxon>
        <taxon>Tetraodontidae</taxon>
        <taxon>Takifugu</taxon>
    </lineage>
</organism>
<name>A0A5C6MWA6_9TELE</name>
<evidence type="ECO:0008006" key="4">
    <source>
        <dbReference type="Google" id="ProtNLM"/>
    </source>
</evidence>
<dbReference type="Proteomes" id="UP000324091">
    <property type="component" value="Chromosome 7"/>
</dbReference>
<reference evidence="2 3" key="1">
    <citation type="submission" date="2019-04" db="EMBL/GenBank/DDBJ databases">
        <title>Chromosome genome assembly for Takifugu flavidus.</title>
        <authorList>
            <person name="Xiao S."/>
        </authorList>
    </citation>
    <scope>NUCLEOTIDE SEQUENCE [LARGE SCALE GENOMIC DNA]</scope>
    <source>
        <strain evidence="2">HTHZ2018</strain>
        <tissue evidence="2">Muscle</tissue>
    </source>
</reference>
<sequence>MRNLCFTSLCFILSFYASIEHSAGSAAPDPPQQLTCNGTKNPDGSFTYRLVPAPTVNEYTSFSWAKNSITFADDGNKTADVLKLTKDSVTLKLCQENVTYENHGANPQEASCHVDCSGHVRTTPSANHPSDSPDAQLTCNGTKNPDGSFTYQLVPAPTVTEYTSFRWAKNSITFAENGNKTADVLNLTNDSVTLKLCQENVTYENHGANPQKASCHVDCSGHVRTTPSDDHRES</sequence>
<gene>
    <name evidence="2" type="ORF">D4764_07G0011200</name>
</gene>
<feature type="signal peptide" evidence="1">
    <location>
        <begin position="1"/>
        <end position="25"/>
    </location>
</feature>
<comment type="caution">
    <text evidence="2">The sequence shown here is derived from an EMBL/GenBank/DDBJ whole genome shotgun (WGS) entry which is preliminary data.</text>
</comment>
<proteinExistence type="predicted"/>
<dbReference type="EMBL" id="RHFK02000020">
    <property type="protein sequence ID" value="TWW58401.1"/>
    <property type="molecule type" value="Genomic_DNA"/>
</dbReference>
<keyword evidence="3" id="KW-1185">Reference proteome</keyword>
<keyword evidence="1" id="KW-0732">Signal</keyword>
<protein>
    <recommendedName>
        <fullName evidence="4">Ig-like domain-containing protein</fullName>
    </recommendedName>
</protein>
<evidence type="ECO:0000256" key="1">
    <source>
        <dbReference type="SAM" id="SignalP"/>
    </source>
</evidence>
<dbReference type="AlphaFoldDB" id="A0A5C6MWA6"/>
<accession>A0A5C6MWA6</accession>
<evidence type="ECO:0000313" key="3">
    <source>
        <dbReference type="Proteomes" id="UP000324091"/>
    </source>
</evidence>
<feature type="chain" id="PRO_5022752606" description="Ig-like domain-containing protein" evidence="1">
    <location>
        <begin position="26"/>
        <end position="234"/>
    </location>
</feature>
<evidence type="ECO:0000313" key="2">
    <source>
        <dbReference type="EMBL" id="TWW58401.1"/>
    </source>
</evidence>